<evidence type="ECO:0000313" key="2">
    <source>
        <dbReference type="EMBL" id="SUN35514.1"/>
    </source>
</evidence>
<dbReference type="Pfam" id="PF15738">
    <property type="entry name" value="YafQ_toxin"/>
    <property type="match status" value="1"/>
</dbReference>
<evidence type="ECO:0000256" key="1">
    <source>
        <dbReference type="ARBA" id="ARBA00022649"/>
    </source>
</evidence>
<dbReference type="InterPro" id="IPR007712">
    <property type="entry name" value="RelE/ParE_toxin"/>
</dbReference>
<keyword evidence="3" id="KW-1185">Reference proteome</keyword>
<dbReference type="InterPro" id="IPR004386">
    <property type="entry name" value="Toxin_YafQ-like"/>
</dbReference>
<dbReference type="EMBL" id="UHFA01000002">
    <property type="protein sequence ID" value="SUN35514.1"/>
    <property type="molecule type" value="Genomic_DNA"/>
</dbReference>
<dbReference type="PIRSF" id="PIRSF006156">
    <property type="entry name" value="YafQ"/>
    <property type="match status" value="1"/>
</dbReference>
<protein>
    <submittedName>
        <fullName evidence="2">Addiction module toxin</fullName>
    </submittedName>
</protein>
<gene>
    <name evidence="2" type="ORF">NCTC11391_00541</name>
</gene>
<keyword evidence="1" id="KW-1277">Toxin-antitoxin system</keyword>
<evidence type="ECO:0000313" key="3">
    <source>
        <dbReference type="Proteomes" id="UP000254082"/>
    </source>
</evidence>
<accession>A0A380JCW8</accession>
<organism evidence="2 3">
    <name type="scientific">Streptococcus downei MFe28</name>
    <dbReference type="NCBI Taxonomy" id="764290"/>
    <lineage>
        <taxon>Bacteria</taxon>
        <taxon>Bacillati</taxon>
        <taxon>Bacillota</taxon>
        <taxon>Bacilli</taxon>
        <taxon>Lactobacillales</taxon>
        <taxon>Streptococcaceae</taxon>
        <taxon>Streptococcus</taxon>
    </lineage>
</organism>
<reference evidence="2 3" key="1">
    <citation type="submission" date="2018-06" db="EMBL/GenBank/DDBJ databases">
        <authorList>
            <consortium name="Pathogen Informatics"/>
            <person name="Doyle S."/>
        </authorList>
    </citation>
    <scope>NUCLEOTIDE SEQUENCE [LARGE SCALE GENOMIC DNA]</scope>
    <source>
        <strain evidence="3">NCTC 11391</strain>
    </source>
</reference>
<dbReference type="Proteomes" id="UP000254082">
    <property type="component" value="Unassembled WGS sequence"/>
</dbReference>
<dbReference type="AlphaFoldDB" id="A0A380JCW8"/>
<sequence length="63" mass="7138">MLKLVATKQFKKDLKEIRKRGLALDKLESLIALLQAEDVLPQSYRDHALVGVFENVKSNQTVS</sequence>
<name>A0A380JCW8_STRDO</name>
<dbReference type="SUPFAM" id="SSF143011">
    <property type="entry name" value="RelE-like"/>
    <property type="match status" value="1"/>
</dbReference>
<proteinExistence type="predicted"/>
<dbReference type="NCBIfam" id="TIGR02385">
    <property type="entry name" value="RelE_StbE"/>
    <property type="match status" value="1"/>
</dbReference>
<dbReference type="Gene3D" id="3.30.2310.20">
    <property type="entry name" value="RelE-like"/>
    <property type="match status" value="1"/>
</dbReference>
<dbReference type="InterPro" id="IPR035093">
    <property type="entry name" value="RelE/ParE_toxin_dom_sf"/>
</dbReference>